<dbReference type="OrthoDB" id="9951535at2"/>
<dbReference type="EMBL" id="SLWR01000001">
    <property type="protein sequence ID" value="TCO51309.1"/>
    <property type="molecule type" value="Genomic_DNA"/>
</dbReference>
<sequence length="59" mass="6261">MCETAQRLVALLRMLEQGPAPFGALGDDAMLDAWFGHRSPLFRPADAEPGPAGHLATSV</sequence>
<gene>
    <name evidence="1" type="ORF">EV646_101292</name>
</gene>
<name>A0A4R2J4T4_9ACTN</name>
<comment type="caution">
    <text evidence="1">The sequence shown here is derived from an EMBL/GenBank/DDBJ whole genome shotgun (WGS) entry which is preliminary data.</text>
</comment>
<keyword evidence="2" id="KW-1185">Reference proteome</keyword>
<evidence type="ECO:0000313" key="2">
    <source>
        <dbReference type="Proteomes" id="UP000295573"/>
    </source>
</evidence>
<proteinExistence type="predicted"/>
<dbReference type="RefSeq" id="WP_132143073.1">
    <property type="nucleotide sequence ID" value="NZ_SLWR01000001.1"/>
</dbReference>
<dbReference type="AlphaFoldDB" id="A0A4R2J4T4"/>
<reference evidence="1 2" key="1">
    <citation type="journal article" date="2015" name="Stand. Genomic Sci.">
        <title>Genomic Encyclopedia of Bacterial and Archaeal Type Strains, Phase III: the genomes of soil and plant-associated and newly described type strains.</title>
        <authorList>
            <person name="Whitman W.B."/>
            <person name="Woyke T."/>
            <person name="Klenk H.P."/>
            <person name="Zhou Y."/>
            <person name="Lilburn T.G."/>
            <person name="Beck B.J."/>
            <person name="De Vos P."/>
            <person name="Vandamme P."/>
            <person name="Eisen J.A."/>
            <person name="Garrity G."/>
            <person name="Hugenholtz P."/>
            <person name="Kyrpides N.C."/>
        </authorList>
    </citation>
    <scope>NUCLEOTIDE SEQUENCE [LARGE SCALE GENOMIC DNA]</scope>
    <source>
        <strain evidence="1 2">VKM Ac-2541</strain>
    </source>
</reference>
<accession>A0A4R2J4T4</accession>
<organism evidence="1 2">
    <name type="scientific">Kribbella antiqua</name>
    <dbReference type="NCBI Taxonomy" id="2512217"/>
    <lineage>
        <taxon>Bacteria</taxon>
        <taxon>Bacillati</taxon>
        <taxon>Actinomycetota</taxon>
        <taxon>Actinomycetes</taxon>
        <taxon>Propionibacteriales</taxon>
        <taxon>Kribbellaceae</taxon>
        <taxon>Kribbella</taxon>
    </lineage>
</organism>
<dbReference type="Proteomes" id="UP000295573">
    <property type="component" value="Unassembled WGS sequence"/>
</dbReference>
<evidence type="ECO:0000313" key="1">
    <source>
        <dbReference type="EMBL" id="TCO51309.1"/>
    </source>
</evidence>
<protein>
    <submittedName>
        <fullName evidence="1">Uncharacterized protein</fullName>
    </submittedName>
</protein>